<evidence type="ECO:0000313" key="2">
    <source>
        <dbReference type="EMBL" id="KKN68418.1"/>
    </source>
</evidence>
<reference evidence="2" key="1">
    <citation type="journal article" date="2015" name="Nature">
        <title>Complex archaea that bridge the gap between prokaryotes and eukaryotes.</title>
        <authorList>
            <person name="Spang A."/>
            <person name="Saw J.H."/>
            <person name="Jorgensen S.L."/>
            <person name="Zaremba-Niedzwiedzka K."/>
            <person name="Martijn J."/>
            <person name="Lind A.E."/>
            <person name="van Eijk R."/>
            <person name="Schleper C."/>
            <person name="Guy L."/>
            <person name="Ettema T.J."/>
        </authorList>
    </citation>
    <scope>NUCLEOTIDE SEQUENCE</scope>
</reference>
<organism evidence="2">
    <name type="scientific">marine sediment metagenome</name>
    <dbReference type="NCBI Taxonomy" id="412755"/>
    <lineage>
        <taxon>unclassified sequences</taxon>
        <taxon>metagenomes</taxon>
        <taxon>ecological metagenomes</taxon>
    </lineage>
</organism>
<feature type="compositionally biased region" description="Polar residues" evidence="1">
    <location>
        <begin position="1"/>
        <end position="16"/>
    </location>
</feature>
<accession>A0A0F9VRN7</accession>
<sequence length="61" mass="6309">MVPKSFATSSRSQPPMGNSAAGALGKITGDAFTPDDAGVEAARTWWASGGPKRDPYDKLAL</sequence>
<gene>
    <name evidence="2" type="ORF">LCGC14_0451460</name>
</gene>
<feature type="region of interest" description="Disordered" evidence="1">
    <location>
        <begin position="1"/>
        <end position="35"/>
    </location>
</feature>
<dbReference type="AlphaFoldDB" id="A0A0F9VRN7"/>
<dbReference type="EMBL" id="LAZR01000449">
    <property type="protein sequence ID" value="KKN68418.1"/>
    <property type="molecule type" value="Genomic_DNA"/>
</dbReference>
<name>A0A0F9VRN7_9ZZZZ</name>
<protein>
    <submittedName>
        <fullName evidence="2">Uncharacterized protein</fullName>
    </submittedName>
</protein>
<proteinExistence type="predicted"/>
<evidence type="ECO:0000256" key="1">
    <source>
        <dbReference type="SAM" id="MobiDB-lite"/>
    </source>
</evidence>
<comment type="caution">
    <text evidence="2">The sequence shown here is derived from an EMBL/GenBank/DDBJ whole genome shotgun (WGS) entry which is preliminary data.</text>
</comment>